<accession>A0ABR5DYI2</accession>
<evidence type="ECO:0000313" key="1">
    <source>
        <dbReference type="EMBL" id="KKC33118.1"/>
    </source>
</evidence>
<proteinExistence type="predicted"/>
<organism evidence="1 2">
    <name type="scientific">Devosia psychrophila</name>
    <dbReference type="NCBI Taxonomy" id="728005"/>
    <lineage>
        <taxon>Bacteria</taxon>
        <taxon>Pseudomonadati</taxon>
        <taxon>Pseudomonadota</taxon>
        <taxon>Alphaproteobacteria</taxon>
        <taxon>Hyphomicrobiales</taxon>
        <taxon>Devosiaceae</taxon>
        <taxon>Devosia</taxon>
    </lineage>
</organism>
<reference evidence="1 2" key="1">
    <citation type="submission" date="2015-03" db="EMBL/GenBank/DDBJ databases">
        <authorList>
            <person name="Lepp D."/>
            <person name="Hassan Y.I."/>
            <person name="Li X.-Z."/>
            <person name="Zhou T."/>
        </authorList>
    </citation>
    <scope>NUCLEOTIDE SEQUENCE [LARGE SCALE GENOMIC DNA]</scope>
    <source>
        <strain evidence="1 2">Cr7-05</strain>
    </source>
</reference>
<name>A0ABR5DYI2_9HYPH</name>
<gene>
    <name evidence="1" type="ORF">WH91_10265</name>
</gene>
<comment type="caution">
    <text evidence="1">The sequence shown here is derived from an EMBL/GenBank/DDBJ whole genome shotgun (WGS) entry which is preliminary data.</text>
</comment>
<keyword evidence="2" id="KW-1185">Reference proteome</keyword>
<dbReference type="Proteomes" id="UP000033519">
    <property type="component" value="Unassembled WGS sequence"/>
</dbReference>
<protein>
    <submittedName>
        <fullName evidence="1">Uncharacterized protein</fullName>
    </submittedName>
</protein>
<sequence length="59" mass="5878">MDCGDGFEQCTIWPSAGLGGFRLNVPACAAPVLFGMIGAATAAGSAVAGFSMMHAEEAI</sequence>
<evidence type="ECO:0000313" key="2">
    <source>
        <dbReference type="Proteomes" id="UP000033519"/>
    </source>
</evidence>
<dbReference type="EMBL" id="LAPV01000097">
    <property type="protein sequence ID" value="KKC33118.1"/>
    <property type="molecule type" value="Genomic_DNA"/>
</dbReference>